<keyword evidence="2" id="KW-1185">Reference proteome</keyword>
<evidence type="ECO:0000313" key="2">
    <source>
        <dbReference type="Proteomes" id="UP001472677"/>
    </source>
</evidence>
<proteinExistence type="predicted"/>
<accession>A0ABR2ECY0</accession>
<name>A0ABR2ECY0_9ROSI</name>
<evidence type="ECO:0000313" key="1">
    <source>
        <dbReference type="EMBL" id="KAK8556900.1"/>
    </source>
</evidence>
<dbReference type="EMBL" id="JBBPBM010000017">
    <property type="protein sequence ID" value="KAK8556900.1"/>
    <property type="molecule type" value="Genomic_DNA"/>
</dbReference>
<organism evidence="1 2">
    <name type="scientific">Hibiscus sabdariffa</name>
    <name type="common">roselle</name>
    <dbReference type="NCBI Taxonomy" id="183260"/>
    <lineage>
        <taxon>Eukaryota</taxon>
        <taxon>Viridiplantae</taxon>
        <taxon>Streptophyta</taxon>
        <taxon>Embryophyta</taxon>
        <taxon>Tracheophyta</taxon>
        <taxon>Spermatophyta</taxon>
        <taxon>Magnoliopsida</taxon>
        <taxon>eudicotyledons</taxon>
        <taxon>Gunneridae</taxon>
        <taxon>Pentapetalae</taxon>
        <taxon>rosids</taxon>
        <taxon>malvids</taxon>
        <taxon>Malvales</taxon>
        <taxon>Malvaceae</taxon>
        <taxon>Malvoideae</taxon>
        <taxon>Hibiscus</taxon>
    </lineage>
</organism>
<reference evidence="1 2" key="1">
    <citation type="journal article" date="2024" name="G3 (Bethesda)">
        <title>Genome assembly of Hibiscus sabdariffa L. provides insights into metabolisms of medicinal natural products.</title>
        <authorList>
            <person name="Kim T."/>
        </authorList>
    </citation>
    <scope>NUCLEOTIDE SEQUENCE [LARGE SCALE GENOMIC DNA]</scope>
    <source>
        <strain evidence="1">TK-2024</strain>
        <tissue evidence="1">Old leaves</tissue>
    </source>
</reference>
<dbReference type="Proteomes" id="UP001472677">
    <property type="component" value="Unassembled WGS sequence"/>
</dbReference>
<protein>
    <submittedName>
        <fullName evidence="1">Uncharacterized protein</fullName>
    </submittedName>
</protein>
<sequence>MPNPRMLSAECANLLPLVRCCESNYDKSTPRTDPCVSASIQSFFGHGVVSAPERYLGLVSIVGRSSERMLKHVPSTGGKEVFLT</sequence>
<comment type="caution">
    <text evidence="1">The sequence shown here is derived from an EMBL/GenBank/DDBJ whole genome shotgun (WGS) entry which is preliminary data.</text>
</comment>
<gene>
    <name evidence="1" type="ORF">V6N12_003290</name>
</gene>